<protein>
    <recommendedName>
        <fullName evidence="7">Zn(2)-C6 fungal-type domain-containing protein</fullName>
    </recommendedName>
</protein>
<dbReference type="SMART" id="SM00066">
    <property type="entry name" value="GAL4"/>
    <property type="match status" value="1"/>
</dbReference>
<keyword evidence="2" id="KW-0805">Transcription regulation</keyword>
<evidence type="ECO:0000256" key="2">
    <source>
        <dbReference type="ARBA" id="ARBA00023015"/>
    </source>
</evidence>
<reference evidence="8" key="1">
    <citation type="submission" date="2022-11" db="EMBL/GenBank/DDBJ databases">
        <authorList>
            <person name="Petersen C."/>
        </authorList>
    </citation>
    <scope>NUCLEOTIDE SEQUENCE</scope>
    <source>
        <strain evidence="8">IBT 30761</strain>
    </source>
</reference>
<keyword evidence="9" id="KW-1185">Reference proteome</keyword>
<dbReference type="PANTHER" id="PTHR37534">
    <property type="entry name" value="TRANSCRIPTIONAL ACTIVATOR PROTEIN UGA3"/>
    <property type="match status" value="1"/>
</dbReference>
<dbReference type="PANTHER" id="PTHR37534:SF46">
    <property type="entry name" value="ZN(II)2CYS6 TRANSCRIPTION FACTOR (EUROFUNG)"/>
    <property type="match status" value="1"/>
</dbReference>
<dbReference type="InterPro" id="IPR001138">
    <property type="entry name" value="Zn2Cys6_DnaBD"/>
</dbReference>
<comment type="subcellular location">
    <subcellularLocation>
        <location evidence="1">Nucleus</location>
    </subcellularLocation>
</comment>
<proteinExistence type="predicted"/>
<evidence type="ECO:0000313" key="8">
    <source>
        <dbReference type="EMBL" id="KAJ5085764.1"/>
    </source>
</evidence>
<dbReference type="Pfam" id="PF00172">
    <property type="entry name" value="Zn_clus"/>
    <property type="match status" value="1"/>
</dbReference>
<dbReference type="GeneID" id="81362005"/>
<dbReference type="Proteomes" id="UP001149074">
    <property type="component" value="Unassembled WGS sequence"/>
</dbReference>
<dbReference type="AlphaFoldDB" id="A0A9W9EQ68"/>
<evidence type="ECO:0000256" key="5">
    <source>
        <dbReference type="ARBA" id="ARBA00023242"/>
    </source>
</evidence>
<evidence type="ECO:0000256" key="1">
    <source>
        <dbReference type="ARBA" id="ARBA00004123"/>
    </source>
</evidence>
<dbReference type="GO" id="GO:0005634">
    <property type="term" value="C:nucleus"/>
    <property type="evidence" value="ECO:0007669"/>
    <property type="project" value="UniProtKB-SubCell"/>
</dbReference>
<feature type="domain" description="Zn(2)-C6 fungal-type" evidence="7">
    <location>
        <begin position="8"/>
        <end position="38"/>
    </location>
</feature>
<gene>
    <name evidence="8" type="ORF">N7532_010535</name>
</gene>
<accession>A0A9W9EQ68</accession>
<dbReference type="CDD" id="cd00067">
    <property type="entry name" value="GAL4"/>
    <property type="match status" value="1"/>
</dbReference>
<dbReference type="Pfam" id="PF11951">
    <property type="entry name" value="Fungal_trans_2"/>
    <property type="match status" value="1"/>
</dbReference>
<evidence type="ECO:0000313" key="9">
    <source>
        <dbReference type="Proteomes" id="UP001149074"/>
    </source>
</evidence>
<reference evidence="8" key="2">
    <citation type="journal article" date="2023" name="IMA Fungus">
        <title>Comparative genomic study of the Penicillium genus elucidates a diverse pangenome and 15 lateral gene transfer events.</title>
        <authorList>
            <person name="Petersen C."/>
            <person name="Sorensen T."/>
            <person name="Nielsen M.R."/>
            <person name="Sondergaard T.E."/>
            <person name="Sorensen J.L."/>
            <person name="Fitzpatrick D.A."/>
            <person name="Frisvad J.C."/>
            <person name="Nielsen K.L."/>
        </authorList>
    </citation>
    <scope>NUCLEOTIDE SEQUENCE</scope>
    <source>
        <strain evidence="8">IBT 30761</strain>
    </source>
</reference>
<organism evidence="8 9">
    <name type="scientific">Penicillium argentinense</name>
    <dbReference type="NCBI Taxonomy" id="1131581"/>
    <lineage>
        <taxon>Eukaryota</taxon>
        <taxon>Fungi</taxon>
        <taxon>Dikarya</taxon>
        <taxon>Ascomycota</taxon>
        <taxon>Pezizomycotina</taxon>
        <taxon>Eurotiomycetes</taxon>
        <taxon>Eurotiomycetidae</taxon>
        <taxon>Eurotiales</taxon>
        <taxon>Aspergillaceae</taxon>
        <taxon>Penicillium</taxon>
    </lineage>
</organism>
<dbReference type="GO" id="GO:0008270">
    <property type="term" value="F:zinc ion binding"/>
    <property type="evidence" value="ECO:0007669"/>
    <property type="project" value="InterPro"/>
</dbReference>
<dbReference type="InterPro" id="IPR036864">
    <property type="entry name" value="Zn2-C6_fun-type_DNA-bd_sf"/>
</dbReference>
<feature type="region of interest" description="Disordered" evidence="6">
    <location>
        <begin position="40"/>
        <end position="59"/>
    </location>
</feature>
<name>A0A9W9EQ68_9EURO</name>
<evidence type="ECO:0000259" key="7">
    <source>
        <dbReference type="PROSITE" id="PS50048"/>
    </source>
</evidence>
<dbReference type="PROSITE" id="PS00463">
    <property type="entry name" value="ZN2_CY6_FUNGAL_1"/>
    <property type="match status" value="1"/>
</dbReference>
<comment type="caution">
    <text evidence="8">The sequence shown here is derived from an EMBL/GenBank/DDBJ whole genome shotgun (WGS) entry which is preliminary data.</text>
</comment>
<keyword evidence="5" id="KW-0539">Nucleus</keyword>
<keyword evidence="3" id="KW-0238">DNA-binding</keyword>
<dbReference type="GO" id="GO:0003677">
    <property type="term" value="F:DNA binding"/>
    <property type="evidence" value="ECO:0007669"/>
    <property type="project" value="UniProtKB-KW"/>
</dbReference>
<evidence type="ECO:0000256" key="6">
    <source>
        <dbReference type="SAM" id="MobiDB-lite"/>
    </source>
</evidence>
<sequence>MAARSRLGCFSCRRRKKKCDEVKPICTACLRNDLRCEWPDPNASPRAPGRASAKASGSTQTFDATLVPASDAWALASRESARRNLPATIPASPSSFLLPGSAITGSETWRLLDHYLKDTANRLACLQDSANPFLHTLLPAALGDELLMNSILALSGVHLMQRLPELSSDIQSLTWSSYTRALKQLRLTLPTAFGQGSSVDAAWRALLVVLIFYLLEATRGNDPKAMQRHLGGAHHLMAYVKNANASPTQPSIVSFTTELYIYNAALASFTTNCSPTPIMLPNAWTTTPATAGPEIGVLCGCAYELFTLVPRVSALLWEESSHSQSGNGQNPHLVSQYHVLRAQISNWIPRSDQQELILCAELYQQSLLLLLDSRFADDAQSCIDQAFRVLESLLSRLPPTSPIATTATWPVFAIGIHARDPHQKELARSYLRDLVRVFGMGVMETALNQLEEVWAAGPGVDVASRIFTNRNELLLLC</sequence>
<keyword evidence="4" id="KW-0804">Transcription</keyword>
<dbReference type="PROSITE" id="PS50048">
    <property type="entry name" value="ZN2_CY6_FUNGAL_2"/>
    <property type="match status" value="1"/>
</dbReference>
<evidence type="ECO:0000256" key="3">
    <source>
        <dbReference type="ARBA" id="ARBA00023125"/>
    </source>
</evidence>
<dbReference type="EMBL" id="JAPQKI010000010">
    <property type="protein sequence ID" value="KAJ5085764.1"/>
    <property type="molecule type" value="Genomic_DNA"/>
</dbReference>
<dbReference type="OrthoDB" id="187139at2759"/>
<dbReference type="RefSeq" id="XP_056470442.1">
    <property type="nucleotide sequence ID" value="XM_056623026.1"/>
</dbReference>
<dbReference type="Gene3D" id="4.10.240.10">
    <property type="entry name" value="Zn(2)-C6 fungal-type DNA-binding domain"/>
    <property type="match status" value="1"/>
</dbReference>
<evidence type="ECO:0000256" key="4">
    <source>
        <dbReference type="ARBA" id="ARBA00023163"/>
    </source>
</evidence>
<dbReference type="GO" id="GO:0000981">
    <property type="term" value="F:DNA-binding transcription factor activity, RNA polymerase II-specific"/>
    <property type="evidence" value="ECO:0007669"/>
    <property type="project" value="InterPro"/>
</dbReference>
<dbReference type="InterPro" id="IPR021858">
    <property type="entry name" value="Fun_TF"/>
</dbReference>
<dbReference type="SUPFAM" id="SSF57701">
    <property type="entry name" value="Zn2/Cys6 DNA-binding domain"/>
    <property type="match status" value="1"/>
</dbReference>